<organism evidence="11 12">
    <name type="scientific">Streptomyces qaidamensis</name>
    <dbReference type="NCBI Taxonomy" id="1783515"/>
    <lineage>
        <taxon>Bacteria</taxon>
        <taxon>Bacillati</taxon>
        <taxon>Actinomycetota</taxon>
        <taxon>Actinomycetes</taxon>
        <taxon>Kitasatosporales</taxon>
        <taxon>Streptomycetaceae</taxon>
        <taxon>Streptomyces</taxon>
        <taxon>Streptomyces aurantiacus group</taxon>
    </lineage>
</organism>
<feature type="compositionally biased region" description="Polar residues" evidence="8">
    <location>
        <begin position="466"/>
        <end position="482"/>
    </location>
</feature>
<feature type="transmembrane region" description="Helical" evidence="9">
    <location>
        <begin position="12"/>
        <end position="34"/>
    </location>
</feature>
<dbReference type="Proteomes" id="UP000076096">
    <property type="component" value="Chromosome"/>
</dbReference>
<keyword evidence="5 9" id="KW-1133">Transmembrane helix</keyword>
<feature type="transmembrane region" description="Helical" evidence="9">
    <location>
        <begin position="46"/>
        <end position="65"/>
    </location>
</feature>
<keyword evidence="3" id="KW-1003">Cell membrane</keyword>
<dbReference type="InterPro" id="IPR011701">
    <property type="entry name" value="MFS"/>
</dbReference>
<dbReference type="RefSeq" id="WP_062930038.1">
    <property type="nucleotide sequence ID" value="NZ_CP015098.1"/>
</dbReference>
<comment type="subcellular location">
    <subcellularLocation>
        <location evidence="1">Cell membrane</location>
        <topology evidence="1">Multi-pass membrane protein</topology>
    </subcellularLocation>
</comment>
<dbReference type="InterPro" id="IPR020846">
    <property type="entry name" value="MFS_dom"/>
</dbReference>
<accession>A0A143CA81</accession>
<protein>
    <submittedName>
        <fullName evidence="11">MFS transporter permease</fullName>
    </submittedName>
</protein>
<dbReference type="STRING" id="1783515.A4E84_32935"/>
<feature type="transmembrane region" description="Helical" evidence="9">
    <location>
        <begin position="437"/>
        <end position="458"/>
    </location>
</feature>
<dbReference type="InterPro" id="IPR036259">
    <property type="entry name" value="MFS_trans_sf"/>
</dbReference>
<dbReference type="KEGG" id="stsi:A4E84_32935"/>
<dbReference type="CDD" id="cd17504">
    <property type="entry name" value="MFS_MMR_MDR_like"/>
    <property type="match status" value="1"/>
</dbReference>
<evidence type="ECO:0000256" key="8">
    <source>
        <dbReference type="SAM" id="MobiDB-lite"/>
    </source>
</evidence>
<feature type="transmembrane region" description="Helical" evidence="9">
    <location>
        <begin position="336"/>
        <end position="356"/>
    </location>
</feature>
<keyword evidence="12" id="KW-1185">Reference proteome</keyword>
<evidence type="ECO:0000256" key="4">
    <source>
        <dbReference type="ARBA" id="ARBA00022692"/>
    </source>
</evidence>
<dbReference type="PANTHER" id="PTHR42718">
    <property type="entry name" value="MAJOR FACILITATOR SUPERFAMILY MULTIDRUG TRANSPORTER MFSC"/>
    <property type="match status" value="1"/>
</dbReference>
<dbReference type="GO" id="GO:0022857">
    <property type="term" value="F:transmembrane transporter activity"/>
    <property type="evidence" value="ECO:0007669"/>
    <property type="project" value="InterPro"/>
</dbReference>
<keyword evidence="6 9" id="KW-0472">Membrane</keyword>
<feature type="transmembrane region" description="Helical" evidence="9">
    <location>
        <begin position="266"/>
        <end position="285"/>
    </location>
</feature>
<dbReference type="PROSITE" id="PS50850">
    <property type="entry name" value="MFS"/>
    <property type="match status" value="1"/>
</dbReference>
<feature type="transmembrane region" description="Helical" evidence="9">
    <location>
        <begin position="362"/>
        <end position="388"/>
    </location>
</feature>
<name>A0A143CA81_9ACTN</name>
<feature type="region of interest" description="Disordered" evidence="8">
    <location>
        <begin position="465"/>
        <end position="489"/>
    </location>
</feature>
<dbReference type="EMBL" id="CP015098">
    <property type="protein sequence ID" value="AMW13885.1"/>
    <property type="molecule type" value="Genomic_DNA"/>
</dbReference>
<feature type="domain" description="Major facilitator superfamily (MFS) profile" evidence="10">
    <location>
        <begin position="11"/>
        <end position="462"/>
    </location>
</feature>
<feature type="transmembrane region" description="Helical" evidence="9">
    <location>
        <begin position="222"/>
        <end position="246"/>
    </location>
</feature>
<dbReference type="Gene3D" id="1.20.1250.20">
    <property type="entry name" value="MFS general substrate transporter like domains"/>
    <property type="match status" value="2"/>
</dbReference>
<evidence type="ECO:0000256" key="6">
    <source>
        <dbReference type="ARBA" id="ARBA00023136"/>
    </source>
</evidence>
<reference evidence="12" key="1">
    <citation type="submission" date="2016-04" db="EMBL/GenBank/DDBJ databases">
        <authorList>
            <person name="Zhang B."/>
        </authorList>
    </citation>
    <scope>NUCLEOTIDE SEQUENCE [LARGE SCALE GENOMIC DNA]</scope>
    <source>
        <strain evidence="12">S10</strain>
    </source>
</reference>
<feature type="transmembrane region" description="Helical" evidence="9">
    <location>
        <begin position="164"/>
        <end position="184"/>
    </location>
</feature>
<proteinExistence type="predicted"/>
<dbReference type="SUPFAM" id="SSF103473">
    <property type="entry name" value="MFS general substrate transporter"/>
    <property type="match status" value="1"/>
</dbReference>
<feature type="transmembrane region" description="Helical" evidence="9">
    <location>
        <begin position="77"/>
        <end position="96"/>
    </location>
</feature>
<dbReference type="GO" id="GO:0046677">
    <property type="term" value="P:response to antibiotic"/>
    <property type="evidence" value="ECO:0007669"/>
    <property type="project" value="UniProtKB-KW"/>
</dbReference>
<dbReference type="AlphaFoldDB" id="A0A143CA81"/>
<evidence type="ECO:0000256" key="3">
    <source>
        <dbReference type="ARBA" id="ARBA00022475"/>
    </source>
</evidence>
<evidence type="ECO:0000256" key="1">
    <source>
        <dbReference type="ARBA" id="ARBA00004651"/>
    </source>
</evidence>
<keyword evidence="2" id="KW-0813">Transport</keyword>
<evidence type="ECO:0000259" key="10">
    <source>
        <dbReference type="PROSITE" id="PS50850"/>
    </source>
</evidence>
<keyword evidence="4 9" id="KW-0812">Transmembrane</keyword>
<feature type="transmembrane region" description="Helical" evidence="9">
    <location>
        <begin position="196"/>
        <end position="216"/>
    </location>
</feature>
<keyword evidence="7" id="KW-0046">Antibiotic resistance</keyword>
<dbReference type="GO" id="GO:0005886">
    <property type="term" value="C:plasma membrane"/>
    <property type="evidence" value="ECO:0007669"/>
    <property type="project" value="UniProtKB-SubCell"/>
</dbReference>
<gene>
    <name evidence="11" type="ORF">A4E84_32935</name>
</gene>
<evidence type="ECO:0000256" key="7">
    <source>
        <dbReference type="ARBA" id="ARBA00023251"/>
    </source>
</evidence>
<feature type="transmembrane region" description="Helical" evidence="9">
    <location>
        <begin position="134"/>
        <end position="158"/>
    </location>
</feature>
<evidence type="ECO:0000256" key="9">
    <source>
        <dbReference type="SAM" id="Phobius"/>
    </source>
</evidence>
<evidence type="ECO:0000256" key="2">
    <source>
        <dbReference type="ARBA" id="ARBA00022448"/>
    </source>
</evidence>
<feature type="transmembrane region" description="Helical" evidence="9">
    <location>
        <begin position="305"/>
        <end position="324"/>
    </location>
</feature>
<dbReference type="PANTHER" id="PTHR42718:SF46">
    <property type="entry name" value="BLR6921 PROTEIN"/>
    <property type="match status" value="1"/>
</dbReference>
<evidence type="ECO:0000313" key="11">
    <source>
        <dbReference type="EMBL" id="AMW13885.1"/>
    </source>
</evidence>
<evidence type="ECO:0000256" key="5">
    <source>
        <dbReference type="ARBA" id="ARBA00022989"/>
    </source>
</evidence>
<sequence>MSKPAVSHTLGVAVLAFGGIVAATMQTLVVPILGELPEILGTSASNASWVVTVTLLTAAVATPIAGRLGDQHGKRRMLIACTIPLCSGSVLAAVATSLPLMLVGRGLQGMGAGLVPLGISAMRDIMPPEKLNTAVALMSASLGIGGALGLPLAATVAQYGSWRALFWVSAVLSLVAAVLIRLILPVPASPGRAGSGFDFVGALGLSTGLAALLLAVSKGADWGWSSGMTLGLFGTATIVLLTWAWWELRTTEPMVDLRTTARPQVLLTNAASVVVGFSMMASSLIVPQLLQLPERTGHGLGKSMLVAGLVMAPGGLAMMAVAPVAGRISTKFGPKVTLLTGCLIVAAGYLASLYLMDSVATLMAVVIVISGGIGFAYGAMPALIMGAVPATETAAANGFNALMRSIGTSASSAVVGLVLSQMTVTIGPMSIPSEDGFRTGLLIGGLAALLAALITLAIPCRRPAEQPSTSTGVSAETSQIPTHVKESNS</sequence>
<dbReference type="Pfam" id="PF07690">
    <property type="entry name" value="MFS_1"/>
    <property type="match status" value="1"/>
</dbReference>
<evidence type="ECO:0000313" key="12">
    <source>
        <dbReference type="Proteomes" id="UP000076096"/>
    </source>
</evidence>